<dbReference type="GO" id="GO:0006979">
    <property type="term" value="P:response to oxidative stress"/>
    <property type="evidence" value="ECO:0007669"/>
    <property type="project" value="EnsemblPlants"/>
</dbReference>
<gene>
    <name evidence="2" type="ORF">MANES_16G072000v8</name>
</gene>
<dbReference type="AlphaFoldDB" id="A0A2C9U9K0"/>
<dbReference type="GO" id="GO:0009915">
    <property type="term" value="P:phloem sucrose loading"/>
    <property type="evidence" value="ECO:0007669"/>
    <property type="project" value="EnsemblPlants"/>
</dbReference>
<evidence type="ECO:0000313" key="2">
    <source>
        <dbReference type="EMBL" id="OAY26754.1"/>
    </source>
</evidence>
<keyword evidence="3" id="KW-1185">Reference proteome</keyword>
<evidence type="ECO:0008006" key="4">
    <source>
        <dbReference type="Google" id="ProtNLM"/>
    </source>
</evidence>
<dbReference type="GO" id="GO:0010287">
    <property type="term" value="C:plastoglobule"/>
    <property type="evidence" value="ECO:0000318"/>
    <property type="project" value="GO_Central"/>
</dbReference>
<dbReference type="OrthoDB" id="38968at2759"/>
<feature type="region of interest" description="Disordered" evidence="1">
    <location>
        <begin position="69"/>
        <end position="100"/>
    </location>
</feature>
<evidence type="ECO:0000313" key="3">
    <source>
        <dbReference type="Proteomes" id="UP000091857"/>
    </source>
</evidence>
<dbReference type="GO" id="GO:0010189">
    <property type="term" value="P:vitamin E biosynthetic process"/>
    <property type="evidence" value="ECO:0000318"/>
    <property type="project" value="GO_Central"/>
</dbReference>
<dbReference type="InterPro" id="IPR025893">
    <property type="entry name" value="Tocopherol_cyclase"/>
</dbReference>
<dbReference type="EMBL" id="CM004402">
    <property type="protein sequence ID" value="OAY26754.1"/>
    <property type="molecule type" value="Genomic_DNA"/>
</dbReference>
<reference evidence="3" key="1">
    <citation type="journal article" date="2016" name="Nat. Biotechnol.">
        <title>Sequencing wild and cultivated cassava and related species reveals extensive interspecific hybridization and genetic diversity.</title>
        <authorList>
            <person name="Bredeson J.V."/>
            <person name="Lyons J.B."/>
            <person name="Prochnik S.E."/>
            <person name="Wu G.A."/>
            <person name="Ha C.M."/>
            <person name="Edsinger-Gonzales E."/>
            <person name="Grimwood J."/>
            <person name="Schmutz J."/>
            <person name="Rabbi I.Y."/>
            <person name="Egesi C."/>
            <person name="Nauluvula P."/>
            <person name="Lebot V."/>
            <person name="Ndunguru J."/>
            <person name="Mkamilo G."/>
            <person name="Bart R.S."/>
            <person name="Setter T.L."/>
            <person name="Gleadow R.M."/>
            <person name="Kulakow P."/>
            <person name="Ferguson M.E."/>
            <person name="Rounsley S."/>
            <person name="Rokhsar D.S."/>
        </authorList>
    </citation>
    <scope>NUCLEOTIDE SEQUENCE [LARGE SCALE GENOMIC DNA]</scope>
    <source>
        <strain evidence="3">cv. AM560-2</strain>
    </source>
</reference>
<dbReference type="PANTHER" id="PTHR35309:SF2">
    <property type="entry name" value="TOCOPHEROL CYCLASE, CHLOROPLASTIC"/>
    <property type="match status" value="1"/>
</dbReference>
<dbReference type="GO" id="GO:0009644">
    <property type="term" value="P:response to high light intensity"/>
    <property type="evidence" value="ECO:0007669"/>
    <property type="project" value="EnsemblPlants"/>
</dbReference>
<evidence type="ECO:0000256" key="1">
    <source>
        <dbReference type="SAM" id="MobiDB-lite"/>
    </source>
</evidence>
<dbReference type="GO" id="GO:0006631">
    <property type="term" value="P:fatty acid metabolic process"/>
    <property type="evidence" value="ECO:0007669"/>
    <property type="project" value="EnsemblPlants"/>
</dbReference>
<dbReference type="GO" id="GO:0016122">
    <property type="term" value="P:xanthophyll metabolic process"/>
    <property type="evidence" value="ECO:0007669"/>
    <property type="project" value="EnsemblPlants"/>
</dbReference>
<dbReference type="Pfam" id="PF14249">
    <property type="entry name" value="Tocopherol_cycl"/>
    <property type="match status" value="1"/>
</dbReference>
<dbReference type="GO" id="GO:0009976">
    <property type="term" value="F:tocopherol cyclase activity"/>
    <property type="evidence" value="ECO:0000318"/>
    <property type="project" value="GO_Central"/>
</dbReference>
<dbReference type="Proteomes" id="UP000091857">
    <property type="component" value="Chromosome 16"/>
</dbReference>
<comment type="caution">
    <text evidence="2">The sequence shown here is derived from an EMBL/GenBank/DDBJ whole genome shotgun (WGS) entry which is preliminary data.</text>
</comment>
<dbReference type="GO" id="GO:0009266">
    <property type="term" value="P:response to temperature stimulus"/>
    <property type="evidence" value="ECO:0007669"/>
    <property type="project" value="EnsemblPlants"/>
</dbReference>
<name>A0A2C9U9K0_MANES</name>
<proteinExistence type="predicted"/>
<organism evidence="2 3">
    <name type="scientific">Manihot esculenta</name>
    <name type="common">Cassava</name>
    <name type="synonym">Jatropha manihot</name>
    <dbReference type="NCBI Taxonomy" id="3983"/>
    <lineage>
        <taxon>Eukaryota</taxon>
        <taxon>Viridiplantae</taxon>
        <taxon>Streptophyta</taxon>
        <taxon>Embryophyta</taxon>
        <taxon>Tracheophyta</taxon>
        <taxon>Spermatophyta</taxon>
        <taxon>Magnoliopsida</taxon>
        <taxon>eudicotyledons</taxon>
        <taxon>Gunneridae</taxon>
        <taxon>Pentapetalae</taxon>
        <taxon>rosids</taxon>
        <taxon>fabids</taxon>
        <taxon>Malpighiales</taxon>
        <taxon>Euphorbiaceae</taxon>
        <taxon>Crotonoideae</taxon>
        <taxon>Manihoteae</taxon>
        <taxon>Manihot</taxon>
    </lineage>
</organism>
<dbReference type="GO" id="GO:0015994">
    <property type="term" value="P:chlorophyll metabolic process"/>
    <property type="evidence" value="ECO:0007669"/>
    <property type="project" value="EnsemblPlants"/>
</dbReference>
<dbReference type="GO" id="GO:0031347">
    <property type="term" value="P:regulation of defense response"/>
    <property type="evidence" value="ECO:0007669"/>
    <property type="project" value="EnsemblPlants"/>
</dbReference>
<accession>A0A2C9U9K0</accession>
<dbReference type="STRING" id="3983.A0A2C9U9K0"/>
<dbReference type="Gramene" id="Manes.16G072000.1.v8.1">
    <property type="protein sequence ID" value="Manes.16G072000.1.v8.1.CDS"/>
    <property type="gene ID" value="Manes.16G072000.v8.1"/>
</dbReference>
<sequence>MEANFQRSLSDLRHFSPNLGFPASSPFSTVKPFHSPNQSSLTRWRSQKVGFRSLASRLLVSNSVTNQETEAVEGGRTESVASASPLYVPTPPNRELRTPHSGYHFDGTTRQFFEGWYFKVSIPERKESFCFMYSVENPAFRKKLSPLEVAQHGPRSTGVGAQILGAYDKYICQYSEESQNFWGSRHELMLGNTFVAEKGMQPPSKEVPPQEFNRTVSEGFQVTPFWHQGFIRDDGRSDYVQTVKTARWEYSTRPVYGWGNVGSKQQSTAGWLAAFPVFEPHWQICMAAGLSTGWIEWDGERFEFKDAPSYSEKNWGGGFPRKWFWVQCNAFESAKGEVALTAGGGLRQLPGLTETFENAALIGVHYDGIFYEFAPWKGVVTWEISPWGHWFITADNGMHLVELEATTNDPGTTLRAPTTEAGLAPACKDTCYGDLKLQIWERRYDGSKGKIILDVASDMAAVEVGGGPWFNTWKGKATTPELLSSALRVPIDLDGFFNFLPPFKPPGL</sequence>
<protein>
    <recommendedName>
        <fullName evidence="4">Tocopherol cyclase</fullName>
    </recommendedName>
</protein>
<dbReference type="PANTHER" id="PTHR35309">
    <property type="match status" value="1"/>
</dbReference>